<reference evidence="1 2" key="1">
    <citation type="journal article" date="2016" name="Mol. Biol. Evol.">
        <title>Genome-Wide Survey of Gut Fungi (Harpellales) Reveals the First Horizontally Transferred Ubiquitin Gene from a Mosquito Host.</title>
        <authorList>
            <person name="Wang Y."/>
            <person name="White M.M."/>
            <person name="Kvist S."/>
            <person name="Moncalvo J.M."/>
        </authorList>
    </citation>
    <scope>NUCLEOTIDE SEQUENCE [LARGE SCALE GENOMIC DNA]</scope>
    <source>
        <strain evidence="1 2">ALG-7-W6</strain>
    </source>
</reference>
<dbReference type="AlphaFoldDB" id="A0A1R0GL87"/>
<name>A0A1R0GL87_9FUNG</name>
<dbReference type="EMBL" id="LSSL01007760">
    <property type="protein sequence ID" value="OLY77646.1"/>
    <property type="molecule type" value="Genomic_DNA"/>
</dbReference>
<comment type="caution">
    <text evidence="1">The sequence shown here is derived from an EMBL/GenBank/DDBJ whole genome shotgun (WGS) entry which is preliminary data.</text>
</comment>
<evidence type="ECO:0000313" key="1">
    <source>
        <dbReference type="EMBL" id="OLY77646.1"/>
    </source>
</evidence>
<organism evidence="1 2">
    <name type="scientific">Smittium mucronatum</name>
    <dbReference type="NCBI Taxonomy" id="133383"/>
    <lineage>
        <taxon>Eukaryota</taxon>
        <taxon>Fungi</taxon>
        <taxon>Fungi incertae sedis</taxon>
        <taxon>Zoopagomycota</taxon>
        <taxon>Kickxellomycotina</taxon>
        <taxon>Harpellomycetes</taxon>
        <taxon>Harpellales</taxon>
        <taxon>Legeriomycetaceae</taxon>
        <taxon>Smittium</taxon>
    </lineage>
</organism>
<gene>
    <name evidence="1" type="ORF">AYI68_g8321</name>
</gene>
<accession>A0A1R0GL87</accession>
<proteinExistence type="predicted"/>
<evidence type="ECO:0000313" key="2">
    <source>
        <dbReference type="Proteomes" id="UP000187455"/>
    </source>
</evidence>
<sequence>MMALSDSDTISLFSYLDLPESFLFFFAGTFEPPGRLDSWGGGGGICTSFVISTSSESVNSEILPWRLEASYNNLPLSILG</sequence>
<protein>
    <submittedName>
        <fullName evidence="1">Uncharacterized protein</fullName>
    </submittedName>
</protein>
<keyword evidence="2" id="KW-1185">Reference proteome</keyword>
<dbReference type="Proteomes" id="UP000187455">
    <property type="component" value="Unassembled WGS sequence"/>
</dbReference>